<keyword evidence="2" id="KW-0456">Lyase</keyword>
<proteinExistence type="predicted"/>
<organism evidence="2 3">
    <name type="scientific">Peptoniphilus olsenii</name>
    <dbReference type="NCBI Taxonomy" id="411570"/>
    <lineage>
        <taxon>Bacteria</taxon>
        <taxon>Bacillati</taxon>
        <taxon>Bacillota</taxon>
        <taxon>Tissierellia</taxon>
        <taxon>Tissierellales</taxon>
        <taxon>Peptoniphilaceae</taxon>
        <taxon>Peptoniphilus</taxon>
    </lineage>
</organism>
<dbReference type="CDD" id="cd03449">
    <property type="entry name" value="R_hydratase"/>
    <property type="match status" value="1"/>
</dbReference>
<feature type="domain" description="MaoC-like" evidence="1">
    <location>
        <begin position="21"/>
        <end position="108"/>
    </location>
</feature>
<sequence length="141" mass="15375">MDNTKGKKINELKVGQSACFTKTVSEADVYNYIGVSGDFNPAHINEEYAKDTTFKTRIAHGMISAGFISAVLGTQLPGPGTIYLSQDLKFTHPVHFGDTITATCTVEELFPEKNRVIMDTVCTNQYGETVIEGRALVLAPL</sequence>
<dbReference type="InterPro" id="IPR029069">
    <property type="entry name" value="HotDog_dom_sf"/>
</dbReference>
<dbReference type="RefSeq" id="WP_354369593.1">
    <property type="nucleotide sequence ID" value="NZ_JBEPMA010000025.1"/>
</dbReference>
<dbReference type="InterPro" id="IPR002539">
    <property type="entry name" value="MaoC-like_dom"/>
</dbReference>
<dbReference type="PANTHER" id="PTHR43437:SF3">
    <property type="entry name" value="HYDROXYACYL-THIOESTER DEHYDRATASE TYPE 2, MITOCHONDRIAL"/>
    <property type="match status" value="1"/>
</dbReference>
<dbReference type="EC" id="4.2.1.55" evidence="2"/>
<evidence type="ECO:0000313" key="3">
    <source>
        <dbReference type="Proteomes" id="UP001549162"/>
    </source>
</evidence>
<evidence type="ECO:0000259" key="1">
    <source>
        <dbReference type="Pfam" id="PF01575"/>
    </source>
</evidence>
<keyword evidence="3" id="KW-1185">Reference proteome</keyword>
<dbReference type="EMBL" id="JBEPMA010000025">
    <property type="protein sequence ID" value="MET3618376.1"/>
    <property type="molecule type" value="Genomic_DNA"/>
</dbReference>
<dbReference type="PANTHER" id="PTHR43437">
    <property type="entry name" value="HYDROXYACYL-THIOESTER DEHYDRATASE TYPE 2, MITOCHONDRIAL-RELATED"/>
    <property type="match status" value="1"/>
</dbReference>
<name>A0ABV2JC74_9FIRM</name>
<dbReference type="Proteomes" id="UP001549162">
    <property type="component" value="Unassembled WGS sequence"/>
</dbReference>
<comment type="caution">
    <text evidence="2">The sequence shown here is derived from an EMBL/GenBank/DDBJ whole genome shotgun (WGS) entry which is preliminary data.</text>
</comment>
<accession>A0ABV2JC74</accession>
<dbReference type="Gene3D" id="3.10.129.10">
    <property type="entry name" value="Hotdog Thioesterase"/>
    <property type="match status" value="1"/>
</dbReference>
<protein>
    <submittedName>
        <fullName evidence="2">3-hydroxybutyryl-CoA dehydratase</fullName>
        <ecNumber evidence="2">4.2.1.55</ecNumber>
    </submittedName>
</protein>
<dbReference type="SUPFAM" id="SSF54637">
    <property type="entry name" value="Thioesterase/thiol ester dehydrase-isomerase"/>
    <property type="match status" value="1"/>
</dbReference>
<gene>
    <name evidence="2" type="ORF">ABID14_002015</name>
</gene>
<reference evidence="2 3" key="1">
    <citation type="submission" date="2024-06" db="EMBL/GenBank/DDBJ databases">
        <title>Genomic Encyclopedia of Type Strains, Phase IV (KMG-IV): sequencing the most valuable type-strain genomes for metagenomic binning, comparative biology and taxonomic classification.</title>
        <authorList>
            <person name="Goeker M."/>
        </authorList>
    </citation>
    <scope>NUCLEOTIDE SEQUENCE [LARGE SCALE GENOMIC DNA]</scope>
    <source>
        <strain evidence="2 3">DSM 21460</strain>
    </source>
</reference>
<dbReference type="InterPro" id="IPR050965">
    <property type="entry name" value="UPF0336/Enoyl-CoA_hydratase"/>
</dbReference>
<evidence type="ECO:0000313" key="2">
    <source>
        <dbReference type="EMBL" id="MET3618376.1"/>
    </source>
</evidence>
<dbReference type="GO" id="GO:0016829">
    <property type="term" value="F:lyase activity"/>
    <property type="evidence" value="ECO:0007669"/>
    <property type="project" value="UniProtKB-KW"/>
</dbReference>
<dbReference type="Pfam" id="PF01575">
    <property type="entry name" value="MaoC_dehydratas"/>
    <property type="match status" value="1"/>
</dbReference>